<comment type="similarity">
    <text evidence="2">Belongs to the glycosyl hydrolase 88 family.</text>
</comment>
<feature type="binding site" evidence="4">
    <location>
        <position position="105"/>
    </location>
    <ligand>
        <name>substrate</name>
    </ligand>
</feature>
<protein>
    <submittedName>
        <fullName evidence="5">Glycosyl hydrolase</fullName>
    </submittedName>
</protein>
<proteinExistence type="inferred from homology"/>
<dbReference type="eggNOG" id="COG4225">
    <property type="taxonomic scope" value="Bacteria"/>
</dbReference>
<name>A0A081K5A0_9GAMM</name>
<dbReference type="GO" id="GO:0000272">
    <property type="term" value="P:polysaccharide catabolic process"/>
    <property type="evidence" value="ECO:0007669"/>
    <property type="project" value="TreeGrafter"/>
</dbReference>
<keyword evidence="1 5" id="KW-0378">Hydrolase</keyword>
<evidence type="ECO:0000313" key="5">
    <source>
        <dbReference type="EMBL" id="KEI69326.1"/>
    </source>
</evidence>
<dbReference type="STRING" id="305900.GV64_24580"/>
<dbReference type="InterPro" id="IPR008928">
    <property type="entry name" value="6-hairpin_glycosidase_sf"/>
</dbReference>
<dbReference type="RefSeq" id="WP_020584036.1">
    <property type="nucleotide sequence ID" value="NZ_JOJP01000002.1"/>
</dbReference>
<organism evidence="5 6">
    <name type="scientific">Endozoicomonas elysicola</name>
    <dbReference type="NCBI Taxonomy" id="305900"/>
    <lineage>
        <taxon>Bacteria</taxon>
        <taxon>Pseudomonadati</taxon>
        <taxon>Pseudomonadota</taxon>
        <taxon>Gammaproteobacteria</taxon>
        <taxon>Oceanospirillales</taxon>
        <taxon>Endozoicomonadaceae</taxon>
        <taxon>Endozoicomonas</taxon>
    </lineage>
</organism>
<dbReference type="Proteomes" id="UP000027997">
    <property type="component" value="Unassembled WGS sequence"/>
</dbReference>
<dbReference type="SUPFAM" id="SSF48208">
    <property type="entry name" value="Six-hairpin glycosidases"/>
    <property type="match status" value="1"/>
</dbReference>
<keyword evidence="6" id="KW-1185">Reference proteome</keyword>
<dbReference type="PANTHER" id="PTHR36845:SF1">
    <property type="entry name" value="HYDROLASE, PUTATIVE (AFU_ORTHOLOGUE AFUA_7G05090)-RELATED"/>
    <property type="match status" value="1"/>
</dbReference>
<evidence type="ECO:0000256" key="2">
    <source>
        <dbReference type="ARBA" id="ARBA00038358"/>
    </source>
</evidence>
<dbReference type="Pfam" id="PF07470">
    <property type="entry name" value="Glyco_hydro_88"/>
    <property type="match status" value="1"/>
</dbReference>
<evidence type="ECO:0000256" key="4">
    <source>
        <dbReference type="PIRSR" id="PIRSR610905-2"/>
    </source>
</evidence>
<feature type="binding site" evidence="4">
    <location>
        <position position="227"/>
    </location>
    <ligand>
        <name>substrate</name>
    </ligand>
</feature>
<dbReference type="GO" id="GO:0052757">
    <property type="term" value="F:chondroitin hydrolase activity"/>
    <property type="evidence" value="ECO:0007669"/>
    <property type="project" value="TreeGrafter"/>
</dbReference>
<dbReference type="InterPro" id="IPR052369">
    <property type="entry name" value="UG_Glycosaminoglycan_Hydrolase"/>
</dbReference>
<feature type="active site" description="Nucleophile" evidence="3">
    <location>
        <position position="105"/>
    </location>
</feature>
<dbReference type="InterPro" id="IPR010905">
    <property type="entry name" value="Glyco_hydro_88"/>
</dbReference>
<sequence>MTQNLTSLPPCPREYSQETFETQLLKVIAAIKRNIPRIGDRQPMWGTPDLKWQYCQEWNWVSGFWPGQLWLAHKITSEQIFKNAARLQNNYMKNTLALRMAHDHDLGFVFSLSCVADYKLTGNVKAREMALTAADSLLGRFRRGGKYFVAWNEDMEVTPGNVTGRVIIDSLQNMALMFWASEETGNPVYRECAIGHADTLSKTVVREDYTVYHTFNFDPFTQQPIGGENFQGYADESCWSRGMAWALHGFAQIYEYSKEDRHLNVAKNIARVVCHHLEHDPVPVWDYRLPENETPHRDSSAGSCSAAGLFLIAKHCDNPDEAAHFKKWGQYLLGGLIERCDLSDNPNAWGLLDEGASFVHRGRTRNMLPYGDYYYVEALMRACGYQKFFW</sequence>
<dbReference type="InterPro" id="IPR012341">
    <property type="entry name" value="6hp_glycosidase-like_sf"/>
</dbReference>
<evidence type="ECO:0000256" key="3">
    <source>
        <dbReference type="PIRSR" id="PIRSR610905-1"/>
    </source>
</evidence>
<dbReference type="AlphaFoldDB" id="A0A081K5A0"/>
<dbReference type="Gene3D" id="1.50.10.10">
    <property type="match status" value="1"/>
</dbReference>
<comment type="caution">
    <text evidence="5">The sequence shown here is derived from an EMBL/GenBank/DDBJ whole genome shotgun (WGS) entry which is preliminary data.</text>
</comment>
<feature type="binding site" evidence="4">
    <location>
        <position position="245"/>
    </location>
    <ligand>
        <name>substrate</name>
    </ligand>
</feature>
<accession>A0A081K5A0</accession>
<reference evidence="5 6" key="1">
    <citation type="submission" date="2014-06" db="EMBL/GenBank/DDBJ databases">
        <title>Whole Genome Sequences of Three Symbiotic Endozoicomonas Bacteria.</title>
        <authorList>
            <person name="Neave M.J."/>
            <person name="Apprill A."/>
            <person name="Voolstra C.R."/>
        </authorList>
    </citation>
    <scope>NUCLEOTIDE SEQUENCE [LARGE SCALE GENOMIC DNA]</scope>
    <source>
        <strain evidence="5 6">DSM 22380</strain>
    </source>
</reference>
<feature type="active site" description="Proton donor" evidence="3">
    <location>
        <position position="169"/>
    </location>
</feature>
<feature type="binding site" evidence="4">
    <location>
        <position position="169"/>
    </location>
    <ligand>
        <name>substrate</name>
    </ligand>
</feature>
<feature type="binding site" evidence="4">
    <location>
        <position position="241"/>
    </location>
    <ligand>
        <name>substrate</name>
    </ligand>
</feature>
<evidence type="ECO:0000313" key="6">
    <source>
        <dbReference type="Proteomes" id="UP000027997"/>
    </source>
</evidence>
<dbReference type="EMBL" id="JOJP01000002">
    <property type="protein sequence ID" value="KEI69326.1"/>
    <property type="molecule type" value="Genomic_DNA"/>
</dbReference>
<evidence type="ECO:0000256" key="1">
    <source>
        <dbReference type="ARBA" id="ARBA00022801"/>
    </source>
</evidence>
<gene>
    <name evidence="5" type="ORF">GV64_24580</name>
</gene>
<dbReference type="PANTHER" id="PTHR36845">
    <property type="entry name" value="HYDROLASE, PUTATIVE (AFU_ORTHOLOGUE AFUA_7G05090)-RELATED"/>
    <property type="match status" value="1"/>
</dbReference>